<evidence type="ECO:0000313" key="5">
    <source>
        <dbReference type="Proteomes" id="UP000709336"/>
    </source>
</evidence>
<dbReference type="RefSeq" id="WP_169210971.1">
    <property type="nucleotide sequence ID" value="NZ_JAATNW010000005.1"/>
</dbReference>
<dbReference type="SUPFAM" id="SSF53850">
    <property type="entry name" value="Periplasmic binding protein-like II"/>
    <property type="match status" value="1"/>
</dbReference>
<organism evidence="4 5">
    <name type="scientific">Alteromonas ponticola</name>
    <dbReference type="NCBI Taxonomy" id="2720613"/>
    <lineage>
        <taxon>Bacteria</taxon>
        <taxon>Pseudomonadati</taxon>
        <taxon>Pseudomonadota</taxon>
        <taxon>Gammaproteobacteria</taxon>
        <taxon>Alteromonadales</taxon>
        <taxon>Alteromonadaceae</taxon>
        <taxon>Alteromonas/Salinimonas group</taxon>
        <taxon>Alteromonas</taxon>
    </lineage>
</organism>
<comment type="caution">
    <text evidence="4">The sequence shown here is derived from an EMBL/GenBank/DDBJ whole genome shotgun (WGS) entry which is preliminary data.</text>
</comment>
<dbReference type="PANTHER" id="PTHR35936">
    <property type="entry name" value="MEMBRANE-BOUND LYTIC MUREIN TRANSGLYCOSYLASE F"/>
    <property type="match status" value="1"/>
</dbReference>
<proteinExistence type="inferred from homology"/>
<keyword evidence="2" id="KW-0732">Signal</keyword>
<sequence>MCIDHFPPRQIIEEGKEPTGYSVEIVKAVIQEAGLTLGFTPDTPFTRCLRMLKYGQSDLMAGLIDTPERQEYMVLLPYSSESVKRFFSLKSLKRNIETLDDLKGLSVSTVRGFEYPEEFEQVESSIDVTRVGSVEAAFEMVRLKRIDVVIVSDFRGKHYSQLPRFDDQLKSHPLTLAPPKPVNIGISKKGNAFKYLPQIERAVKKLQKNGTIEALLYSSETI</sequence>
<name>A0ABX1R3Q4_9ALTE</name>
<dbReference type="Gene3D" id="3.40.190.10">
    <property type="entry name" value="Periplasmic binding protein-like II"/>
    <property type="match status" value="2"/>
</dbReference>
<evidence type="ECO:0000313" key="4">
    <source>
        <dbReference type="EMBL" id="NMH60413.1"/>
    </source>
</evidence>
<gene>
    <name evidence="4" type="ORF">HCJ96_10310</name>
</gene>
<feature type="domain" description="Solute-binding protein family 3/N-terminal" evidence="3">
    <location>
        <begin position="1"/>
        <end position="219"/>
    </location>
</feature>
<dbReference type="Pfam" id="PF00497">
    <property type="entry name" value="SBP_bac_3"/>
    <property type="match status" value="1"/>
</dbReference>
<evidence type="ECO:0000256" key="1">
    <source>
        <dbReference type="ARBA" id="ARBA00010333"/>
    </source>
</evidence>
<accession>A0ABX1R3Q4</accession>
<dbReference type="SMART" id="SM00062">
    <property type="entry name" value="PBPb"/>
    <property type="match status" value="1"/>
</dbReference>
<protein>
    <submittedName>
        <fullName evidence="4">Transporter substrate-binding domain-containing protein</fullName>
    </submittedName>
</protein>
<evidence type="ECO:0000259" key="3">
    <source>
        <dbReference type="SMART" id="SM00062"/>
    </source>
</evidence>
<dbReference type="InterPro" id="IPR001638">
    <property type="entry name" value="Solute-binding_3/MltF_N"/>
</dbReference>
<keyword evidence="5" id="KW-1185">Reference proteome</keyword>
<dbReference type="PANTHER" id="PTHR35936:SF6">
    <property type="entry name" value="AMINO ACID ABC TRANSPORTER SUBSTRATE-BINDING PAAT FAMILY PROTEIN"/>
    <property type="match status" value="1"/>
</dbReference>
<reference evidence="4 5" key="1">
    <citation type="submission" date="2020-03" db="EMBL/GenBank/DDBJ databases">
        <title>Alteromonas ponticola sp. nov., isolated from seawater.</title>
        <authorList>
            <person name="Yoon J.-H."/>
            <person name="Kim Y.-O."/>
        </authorList>
    </citation>
    <scope>NUCLEOTIDE SEQUENCE [LARGE SCALE GENOMIC DNA]</scope>
    <source>
        <strain evidence="4 5">MYP5</strain>
    </source>
</reference>
<evidence type="ECO:0000256" key="2">
    <source>
        <dbReference type="ARBA" id="ARBA00022729"/>
    </source>
</evidence>
<comment type="similarity">
    <text evidence="1">Belongs to the bacterial solute-binding protein 3 family.</text>
</comment>
<dbReference type="Proteomes" id="UP000709336">
    <property type="component" value="Unassembled WGS sequence"/>
</dbReference>
<dbReference type="EMBL" id="JAATNW010000005">
    <property type="protein sequence ID" value="NMH60413.1"/>
    <property type="molecule type" value="Genomic_DNA"/>
</dbReference>